<dbReference type="Pfam" id="PF00011">
    <property type="entry name" value="HSP20"/>
    <property type="match status" value="1"/>
</dbReference>
<feature type="domain" description="SHSP" evidence="3">
    <location>
        <begin position="7"/>
        <end position="105"/>
    </location>
</feature>
<name>S8DAB1_9LAMI</name>
<sequence>MERDFGPPRQVFEPDCRWEDKEDADIIKLRLPEFKREHLKVEIVRDGLLKISGARLDLSRTIIFSKEIRLPSISSGINARLVNGWLHVIIPKTRASVQSNTKDGK</sequence>
<organism evidence="4 5">
    <name type="scientific">Genlisea aurea</name>
    <dbReference type="NCBI Taxonomy" id="192259"/>
    <lineage>
        <taxon>Eukaryota</taxon>
        <taxon>Viridiplantae</taxon>
        <taxon>Streptophyta</taxon>
        <taxon>Embryophyta</taxon>
        <taxon>Tracheophyta</taxon>
        <taxon>Spermatophyta</taxon>
        <taxon>Magnoliopsida</taxon>
        <taxon>eudicotyledons</taxon>
        <taxon>Gunneridae</taxon>
        <taxon>Pentapetalae</taxon>
        <taxon>asterids</taxon>
        <taxon>lamiids</taxon>
        <taxon>Lamiales</taxon>
        <taxon>Lentibulariaceae</taxon>
        <taxon>Genlisea</taxon>
    </lineage>
</organism>
<dbReference type="AlphaFoldDB" id="S8DAB1"/>
<evidence type="ECO:0000259" key="3">
    <source>
        <dbReference type="PROSITE" id="PS01031"/>
    </source>
</evidence>
<reference evidence="4 5" key="1">
    <citation type="journal article" date="2013" name="BMC Genomics">
        <title>The miniature genome of a carnivorous plant Genlisea aurea contains a low number of genes and short non-coding sequences.</title>
        <authorList>
            <person name="Leushkin E.V."/>
            <person name="Sutormin R.A."/>
            <person name="Nabieva E.R."/>
            <person name="Penin A.A."/>
            <person name="Kondrashov A.S."/>
            <person name="Logacheva M.D."/>
        </authorList>
    </citation>
    <scope>NUCLEOTIDE SEQUENCE [LARGE SCALE GENOMIC DNA]</scope>
</reference>
<dbReference type="InterPro" id="IPR008978">
    <property type="entry name" value="HSP20-like_chaperone"/>
</dbReference>
<dbReference type="CDD" id="cd06464">
    <property type="entry name" value="ACD_sHsps-like"/>
    <property type="match status" value="1"/>
</dbReference>
<evidence type="ECO:0000256" key="1">
    <source>
        <dbReference type="PROSITE-ProRule" id="PRU00285"/>
    </source>
</evidence>
<evidence type="ECO:0000256" key="2">
    <source>
        <dbReference type="RuleBase" id="RU003616"/>
    </source>
</evidence>
<comment type="similarity">
    <text evidence="1 2">Belongs to the small heat shock protein (HSP20) family.</text>
</comment>
<dbReference type="Proteomes" id="UP000015453">
    <property type="component" value="Unassembled WGS sequence"/>
</dbReference>
<dbReference type="EMBL" id="AUSU01008212">
    <property type="protein sequence ID" value="EPS59628.1"/>
    <property type="molecule type" value="Genomic_DNA"/>
</dbReference>
<comment type="caution">
    <text evidence="4">The sequence shown here is derived from an EMBL/GenBank/DDBJ whole genome shotgun (WGS) entry which is preliminary data.</text>
</comment>
<dbReference type="PROSITE" id="PS01031">
    <property type="entry name" value="SHSP"/>
    <property type="match status" value="1"/>
</dbReference>
<accession>S8DAB1</accession>
<dbReference type="SUPFAM" id="SSF49764">
    <property type="entry name" value="HSP20-like chaperones"/>
    <property type="match status" value="1"/>
</dbReference>
<keyword evidence="5" id="KW-1185">Reference proteome</keyword>
<proteinExistence type="inferred from homology"/>
<gene>
    <name evidence="4" type="ORF">M569_15177</name>
</gene>
<evidence type="ECO:0000313" key="4">
    <source>
        <dbReference type="EMBL" id="EPS59628.1"/>
    </source>
</evidence>
<protein>
    <recommendedName>
        <fullName evidence="3">SHSP domain-containing protein</fullName>
    </recommendedName>
</protein>
<dbReference type="InterPro" id="IPR002068">
    <property type="entry name" value="A-crystallin/Hsp20_dom"/>
</dbReference>
<feature type="non-terminal residue" evidence="4">
    <location>
        <position position="105"/>
    </location>
</feature>
<evidence type="ECO:0000313" key="5">
    <source>
        <dbReference type="Proteomes" id="UP000015453"/>
    </source>
</evidence>
<dbReference type="Gene3D" id="2.60.40.790">
    <property type="match status" value="1"/>
</dbReference>
<dbReference type="OrthoDB" id="1431247at2759"/>